<dbReference type="GO" id="GO:0006412">
    <property type="term" value="P:translation"/>
    <property type="evidence" value="ECO:0007669"/>
    <property type="project" value="InterPro"/>
</dbReference>
<reference evidence="6" key="3">
    <citation type="submission" date="2019-06" db="EMBL/GenBank/DDBJ databases">
        <authorList>
            <person name="Poynton C."/>
            <person name="Hasenbein S."/>
            <person name="Benoit J.B."/>
            <person name="Sepulveda M.S."/>
            <person name="Poelchau M.F."/>
            <person name="Murali S.C."/>
            <person name="Chen S."/>
            <person name="Glastad K.M."/>
            <person name="Werren J.H."/>
            <person name="Vineis J.H."/>
            <person name="Bowen J.L."/>
            <person name="Friedrich M."/>
            <person name="Jones J."/>
            <person name="Robertson H.M."/>
            <person name="Feyereisen R."/>
            <person name="Mechler-Hickson A."/>
            <person name="Mathers N."/>
            <person name="Lee C.E."/>
            <person name="Colbourne J.K."/>
            <person name="Biales A."/>
            <person name="Johnston J.S."/>
            <person name="Wellborn G.A."/>
            <person name="Rosendale A.J."/>
            <person name="Cridge A.G."/>
            <person name="Munoz-Torres M.C."/>
            <person name="Bain P.A."/>
            <person name="Manny A.R."/>
            <person name="Major K.M."/>
            <person name="Lambert F.N."/>
            <person name="Vulpe C.D."/>
            <person name="Tuck P."/>
            <person name="Blalock B.J."/>
            <person name="Lin Y.-Y."/>
            <person name="Smith M.E."/>
            <person name="Ochoa-Acuna H."/>
            <person name="Chen M.-J.M."/>
            <person name="Childers C.P."/>
            <person name="Qu J."/>
            <person name="Dugan S."/>
            <person name="Lee S.L."/>
            <person name="Chao H."/>
            <person name="Dinh H."/>
            <person name="Han Y."/>
            <person name="Doddapaneni H."/>
            <person name="Worley K.C."/>
            <person name="Muzny D.M."/>
            <person name="Gibbs R.A."/>
            <person name="Richards S."/>
        </authorList>
    </citation>
    <scope>NUCLEOTIDE SEQUENCE</scope>
    <source>
        <strain evidence="6">HAZT.00-mixed</strain>
        <tissue evidence="6">Whole organism</tissue>
    </source>
</reference>
<dbReference type="NCBIfam" id="TIGR01080">
    <property type="entry name" value="rplX_A_E"/>
    <property type="match status" value="1"/>
</dbReference>
<evidence type="ECO:0000313" key="6">
    <source>
        <dbReference type="EMBL" id="KAA0202119.1"/>
    </source>
</evidence>
<proteinExistence type="inferred from homology"/>
<protein>
    <recommendedName>
        <fullName evidence="5">KOW domain-containing protein</fullName>
    </recommendedName>
</protein>
<dbReference type="OrthoDB" id="1688503at2759"/>
<reference evidence="6" key="2">
    <citation type="journal article" date="2018" name="Environ. Sci. Technol.">
        <title>The Toxicogenome of Hyalella azteca: A Model for Sediment Ecotoxicology and Evolutionary Toxicology.</title>
        <authorList>
            <person name="Poynton H.C."/>
            <person name="Hasenbein S."/>
            <person name="Benoit J.B."/>
            <person name="Sepulveda M.S."/>
            <person name="Poelchau M.F."/>
            <person name="Hughes D.S.T."/>
            <person name="Murali S.C."/>
            <person name="Chen S."/>
            <person name="Glastad K.M."/>
            <person name="Goodisman M.A.D."/>
            <person name="Werren J.H."/>
            <person name="Vineis J.H."/>
            <person name="Bowen J.L."/>
            <person name="Friedrich M."/>
            <person name="Jones J."/>
            <person name="Robertson H.M."/>
            <person name="Feyereisen R."/>
            <person name="Mechler-Hickson A."/>
            <person name="Mathers N."/>
            <person name="Lee C.E."/>
            <person name="Colbourne J.K."/>
            <person name="Biales A."/>
            <person name="Johnston J.S."/>
            <person name="Wellborn G.A."/>
            <person name="Rosendale A.J."/>
            <person name="Cridge A.G."/>
            <person name="Munoz-Torres M.C."/>
            <person name="Bain P.A."/>
            <person name="Manny A.R."/>
            <person name="Major K.M."/>
            <person name="Lambert F.N."/>
            <person name="Vulpe C.D."/>
            <person name="Tuck P."/>
            <person name="Blalock B.J."/>
            <person name="Lin Y.Y."/>
            <person name="Smith M.E."/>
            <person name="Ochoa-Acuna H."/>
            <person name="Chen M.M."/>
            <person name="Childers C.P."/>
            <person name="Qu J."/>
            <person name="Dugan S."/>
            <person name="Lee S.L."/>
            <person name="Chao H."/>
            <person name="Dinh H."/>
            <person name="Han Y."/>
            <person name="Doddapaneni H."/>
            <person name="Worley K.C."/>
            <person name="Muzny D.M."/>
            <person name="Gibbs R.A."/>
            <person name="Richards S."/>
        </authorList>
    </citation>
    <scope>NUCLEOTIDE SEQUENCE</scope>
    <source>
        <strain evidence="6">HAZT.00-mixed</strain>
        <tissue evidence="6">Whole organism</tissue>
    </source>
</reference>
<dbReference type="InterPro" id="IPR005825">
    <property type="entry name" value="Ribosomal_uL24_CS"/>
</dbReference>
<dbReference type="InterPro" id="IPR005756">
    <property type="entry name" value="Ribosomal_uL24_euk/arc"/>
</dbReference>
<dbReference type="Gene3D" id="2.30.30.30">
    <property type="match status" value="1"/>
</dbReference>
<dbReference type="CDD" id="cd06089">
    <property type="entry name" value="KOW_RPL26"/>
    <property type="match status" value="1"/>
</dbReference>
<accession>A0A6A0H9F3</accession>
<dbReference type="Pfam" id="PF16906">
    <property type="entry name" value="Ribosomal_L26"/>
    <property type="match status" value="1"/>
</dbReference>
<comment type="similarity">
    <text evidence="1">Belongs to the universal ribosomal protein uL24 family.</text>
</comment>
<dbReference type="InterPro" id="IPR041988">
    <property type="entry name" value="Ribosomal_uL24_KOW"/>
</dbReference>
<evidence type="ECO:0000256" key="1">
    <source>
        <dbReference type="ARBA" id="ARBA00010618"/>
    </source>
</evidence>
<keyword evidence="2" id="KW-0689">Ribosomal protein</keyword>
<comment type="caution">
    <text evidence="6">The sequence shown here is derived from an EMBL/GenBank/DDBJ whole genome shotgun (WGS) entry which is preliminary data.</text>
</comment>
<dbReference type="PROSITE" id="PS01108">
    <property type="entry name" value="RIBOSOMAL_L24"/>
    <property type="match status" value="1"/>
</dbReference>
<dbReference type="InterPro" id="IPR014722">
    <property type="entry name" value="Rib_uL2_dom2"/>
</dbReference>
<keyword evidence="3" id="KW-0687">Ribonucleoprotein</keyword>
<reference evidence="6" key="1">
    <citation type="submission" date="2014-08" db="EMBL/GenBank/DDBJ databases">
        <authorList>
            <person name="Murali S."/>
            <person name="Richards S."/>
            <person name="Bandaranaike D."/>
            <person name="Bellair M."/>
            <person name="Blankenburg K."/>
            <person name="Chao H."/>
            <person name="Dinh H."/>
            <person name="Doddapaneni H."/>
            <person name="Dugan-Rocha S."/>
            <person name="Elkadiri S."/>
            <person name="Gnanaolivu R."/>
            <person name="Hughes D."/>
            <person name="Lee S."/>
            <person name="Li M."/>
            <person name="Ming W."/>
            <person name="Munidasa M."/>
            <person name="Muniz J."/>
            <person name="Nguyen L."/>
            <person name="Osuji N."/>
            <person name="Pu L.-L."/>
            <person name="Puazo M."/>
            <person name="Skinner E."/>
            <person name="Qu C."/>
            <person name="Quiroz J."/>
            <person name="Raj R."/>
            <person name="Weissenberger G."/>
            <person name="Xin Y."/>
            <person name="Zou X."/>
            <person name="Han Y."/>
            <person name="Worley K."/>
            <person name="Muzny D."/>
            <person name="Gibbs R."/>
        </authorList>
    </citation>
    <scope>NUCLEOTIDE SEQUENCE</scope>
    <source>
        <strain evidence="6">HAZT.00-mixed</strain>
        <tissue evidence="6">Whole organism</tissue>
    </source>
</reference>
<dbReference type="SUPFAM" id="SSF50104">
    <property type="entry name" value="Translation proteins SH3-like domain"/>
    <property type="match status" value="1"/>
</dbReference>
<sequence length="166" mass="19015">MHIKIYFTNFVFRNTMKLNKNKTSSSRKMRKRHFQANKHEIRQMMSSPLSKDLRTKYNVRSMPIHREDEVQVMRGHYKGQQVGKVITVYRKKGIIYIERIQREKANGATVHIGIHPSNVCIVKLKMTDSRKKLLELKAAGRAAAQGKDKDKFSAVDTASAAPATSS</sequence>
<evidence type="ECO:0000256" key="2">
    <source>
        <dbReference type="ARBA" id="ARBA00022980"/>
    </source>
</evidence>
<dbReference type="EMBL" id="JQDR03004307">
    <property type="protein sequence ID" value="KAA0202119.1"/>
    <property type="molecule type" value="Genomic_DNA"/>
</dbReference>
<name>A0A6A0H9F3_HYAAZ</name>
<dbReference type="PANTHER" id="PTHR11143">
    <property type="entry name" value="60S RIBOSOMAL PROTEIN L26 FAMILY MEMBER"/>
    <property type="match status" value="1"/>
</dbReference>
<dbReference type="GO" id="GO:0003735">
    <property type="term" value="F:structural constituent of ribosome"/>
    <property type="evidence" value="ECO:0007669"/>
    <property type="project" value="InterPro"/>
</dbReference>
<dbReference type="InterPro" id="IPR008991">
    <property type="entry name" value="Translation_prot_SH3-like_sf"/>
</dbReference>
<dbReference type="Pfam" id="PF00467">
    <property type="entry name" value="KOW"/>
    <property type="match status" value="1"/>
</dbReference>
<gene>
    <name evidence="6" type="ORF">HAZT_HAZT010930</name>
</gene>
<dbReference type="AlphaFoldDB" id="A0A6A0H9F3"/>
<evidence type="ECO:0000256" key="4">
    <source>
        <dbReference type="SAM" id="MobiDB-lite"/>
    </source>
</evidence>
<dbReference type="InterPro" id="IPR005824">
    <property type="entry name" value="KOW"/>
</dbReference>
<feature type="domain" description="KOW" evidence="5">
    <location>
        <begin position="68"/>
        <end position="98"/>
    </location>
</feature>
<dbReference type="GO" id="GO:0003723">
    <property type="term" value="F:RNA binding"/>
    <property type="evidence" value="ECO:0007669"/>
    <property type="project" value="InterPro"/>
</dbReference>
<dbReference type="GO" id="GO:0015934">
    <property type="term" value="C:large ribosomal subunit"/>
    <property type="evidence" value="ECO:0007669"/>
    <property type="project" value="InterPro"/>
</dbReference>
<feature type="region of interest" description="Disordered" evidence="4">
    <location>
        <begin position="140"/>
        <end position="166"/>
    </location>
</feature>
<evidence type="ECO:0000259" key="5">
    <source>
        <dbReference type="Pfam" id="PF00467"/>
    </source>
</evidence>
<evidence type="ECO:0000256" key="3">
    <source>
        <dbReference type="ARBA" id="ARBA00023274"/>
    </source>
</evidence>
<organism evidence="6">
    <name type="scientific">Hyalella azteca</name>
    <name type="common">Amphipod</name>
    <dbReference type="NCBI Taxonomy" id="294128"/>
    <lineage>
        <taxon>Eukaryota</taxon>
        <taxon>Metazoa</taxon>
        <taxon>Ecdysozoa</taxon>
        <taxon>Arthropoda</taxon>
        <taxon>Crustacea</taxon>
        <taxon>Multicrustacea</taxon>
        <taxon>Malacostraca</taxon>
        <taxon>Eumalacostraca</taxon>
        <taxon>Peracarida</taxon>
        <taxon>Amphipoda</taxon>
        <taxon>Senticaudata</taxon>
        <taxon>Talitrida</taxon>
        <taxon>Talitroidea</taxon>
        <taxon>Hyalellidae</taxon>
        <taxon>Hyalella</taxon>
    </lineage>
</organism>
<dbReference type="FunFam" id="2.30.30.30:FF:000009">
    <property type="entry name" value="60S ribosomal protein L26"/>
    <property type="match status" value="1"/>
</dbReference>
<dbReference type="Proteomes" id="UP000711488">
    <property type="component" value="Unassembled WGS sequence"/>
</dbReference>